<protein>
    <submittedName>
        <fullName evidence="1">Uncharacterized protein</fullName>
    </submittedName>
</protein>
<comment type="caution">
    <text evidence="1">The sequence shown here is derived from an EMBL/GenBank/DDBJ whole genome shotgun (WGS) entry which is preliminary data.</text>
</comment>
<evidence type="ECO:0000313" key="2">
    <source>
        <dbReference type="Proteomes" id="UP001221898"/>
    </source>
</evidence>
<name>A0AAD7T6R0_9TELE</name>
<evidence type="ECO:0000313" key="1">
    <source>
        <dbReference type="EMBL" id="KAJ8415396.1"/>
    </source>
</evidence>
<accession>A0AAD7T6R0</accession>
<organism evidence="1 2">
    <name type="scientific">Aldrovandia affinis</name>
    <dbReference type="NCBI Taxonomy" id="143900"/>
    <lineage>
        <taxon>Eukaryota</taxon>
        <taxon>Metazoa</taxon>
        <taxon>Chordata</taxon>
        <taxon>Craniata</taxon>
        <taxon>Vertebrata</taxon>
        <taxon>Euteleostomi</taxon>
        <taxon>Actinopterygii</taxon>
        <taxon>Neopterygii</taxon>
        <taxon>Teleostei</taxon>
        <taxon>Notacanthiformes</taxon>
        <taxon>Halosauridae</taxon>
        <taxon>Aldrovandia</taxon>
    </lineage>
</organism>
<reference evidence="1" key="1">
    <citation type="journal article" date="2023" name="Science">
        <title>Genome structures resolve the early diversification of teleost fishes.</title>
        <authorList>
            <person name="Parey E."/>
            <person name="Louis A."/>
            <person name="Montfort J."/>
            <person name="Bouchez O."/>
            <person name="Roques C."/>
            <person name="Iampietro C."/>
            <person name="Lluch J."/>
            <person name="Castinel A."/>
            <person name="Donnadieu C."/>
            <person name="Desvignes T."/>
            <person name="Floi Bucao C."/>
            <person name="Jouanno E."/>
            <person name="Wen M."/>
            <person name="Mejri S."/>
            <person name="Dirks R."/>
            <person name="Jansen H."/>
            <person name="Henkel C."/>
            <person name="Chen W.J."/>
            <person name="Zahm M."/>
            <person name="Cabau C."/>
            <person name="Klopp C."/>
            <person name="Thompson A.W."/>
            <person name="Robinson-Rechavi M."/>
            <person name="Braasch I."/>
            <person name="Lecointre G."/>
            <person name="Bobe J."/>
            <person name="Postlethwait J.H."/>
            <person name="Berthelot C."/>
            <person name="Roest Crollius H."/>
            <person name="Guiguen Y."/>
        </authorList>
    </citation>
    <scope>NUCLEOTIDE SEQUENCE</scope>
    <source>
        <strain evidence="1">NC1722</strain>
    </source>
</reference>
<dbReference type="Proteomes" id="UP001221898">
    <property type="component" value="Unassembled WGS sequence"/>
</dbReference>
<dbReference type="AlphaFoldDB" id="A0AAD7T6R0"/>
<proteinExistence type="predicted"/>
<dbReference type="EMBL" id="JAINUG010000009">
    <property type="protein sequence ID" value="KAJ8415396.1"/>
    <property type="molecule type" value="Genomic_DNA"/>
</dbReference>
<sequence>MCEEDKGDRGFRELPRLSAVGKLSQQLKDSLPDTSSKQVLFVSLSGGKVIPGRLRSSCLRAVSRLICAGRSYGANESWQALPCREKSAHQIGDTSNPCD</sequence>
<keyword evidence="2" id="KW-1185">Reference proteome</keyword>
<gene>
    <name evidence="1" type="ORF">AAFF_G00423760</name>
</gene>